<evidence type="ECO:0000256" key="1">
    <source>
        <dbReference type="SAM" id="MobiDB-lite"/>
    </source>
</evidence>
<dbReference type="InterPro" id="IPR013103">
    <property type="entry name" value="RVT_2"/>
</dbReference>
<dbReference type="Pfam" id="PF07727">
    <property type="entry name" value="RVT_2"/>
    <property type="match status" value="1"/>
</dbReference>
<dbReference type="AlphaFoldDB" id="A0A699IH84"/>
<evidence type="ECO:0000259" key="2">
    <source>
        <dbReference type="Pfam" id="PF07727"/>
    </source>
</evidence>
<feature type="region of interest" description="Disordered" evidence="1">
    <location>
        <begin position="670"/>
        <end position="720"/>
    </location>
</feature>
<name>A0A699IH84_TANCI</name>
<protein>
    <recommendedName>
        <fullName evidence="2">Reverse transcriptase Ty1/copia-type domain-containing protein</fullName>
    </recommendedName>
</protein>
<gene>
    <name evidence="3" type="ORF">Tci_526438</name>
</gene>
<reference evidence="3" key="1">
    <citation type="journal article" date="2019" name="Sci. Rep.">
        <title>Draft genome of Tanacetum cinerariifolium, the natural source of mosquito coil.</title>
        <authorList>
            <person name="Yamashiro T."/>
            <person name="Shiraishi A."/>
            <person name="Satake H."/>
            <person name="Nakayama K."/>
        </authorList>
    </citation>
    <scope>NUCLEOTIDE SEQUENCE</scope>
</reference>
<sequence length="755" mass="83563">MEESDKHYVLFLGLSSGSINPQNTNGDASFDEKESEFEGRKPEFKVNGSPSSGAQSNKHDDKTKKEAKGKTLTLLVAVGPLNAAASLTHGKSSCIDTSQLPDYPNMPELEDITYSDDEDDVGAEANFNNLETSITVSHIPKTRVHKDHLCDTNHWNKKDERGVVVRNKARLVAQGHTQEEGIDYEEVFALVARIEAIRLFLAYASFMGFMVYQMDVKSALLQDKYIAEILRKFGLTDGKSASTPIDTENPLLKDPDGEDVDVNTYRSMIGSLMYLTSSRPDIMFVVYACAHFQVTPKALHLHAVKRIFRYLKGKPHLGLWYPKDLPFDLVAYSDSDYAGASLDRKSTTGGVNTPRSDEDRLELIELTVFLLPSDEKVGIEVSAVDLQVSAVMLILLLFVQKFLLFGLTNWCCSLSAVSSIKYALTVNPNIYVSCIKQFWTSVSVKKVNDVKRLQAPMDKKKVVITEASIRDALRLDDAEGIECLPNEEIFAELARMDYEKPSTKLTFYKAFFSSQWKFLIHTILQCMSAKPTSWNEFILSMVSAVICLSSGRKFNFSMYIFDSLVRNVDSPTKFYMYPRFLQLMIKKQVGDLSSHSTKYTSPALTQKVFANMRRVGKGFFGVDTPLFAGMLVAQKVGEDADEVHTEDVNAAGVATERVVSAADDVVPTALDEPSIPSLTPPTPPPQPSHDDVALEDVAADAKDGQDADIDESADIQGRTADTTLTAATSELTTYAAPTLTAAPSRRRNGVVIRDP</sequence>
<comment type="caution">
    <text evidence="3">The sequence shown here is derived from an EMBL/GenBank/DDBJ whole genome shotgun (WGS) entry which is preliminary data.</text>
</comment>
<proteinExistence type="predicted"/>
<accession>A0A699IH84</accession>
<dbReference type="PANTHER" id="PTHR11439:SF495">
    <property type="entry name" value="REVERSE TRANSCRIPTASE, RNA-DEPENDENT DNA POLYMERASE-RELATED"/>
    <property type="match status" value="1"/>
</dbReference>
<evidence type="ECO:0000313" key="3">
    <source>
        <dbReference type="EMBL" id="GEZ54465.1"/>
    </source>
</evidence>
<feature type="compositionally biased region" description="Polar residues" evidence="1">
    <location>
        <begin position="15"/>
        <end position="27"/>
    </location>
</feature>
<feature type="compositionally biased region" description="Pro residues" evidence="1">
    <location>
        <begin position="678"/>
        <end position="687"/>
    </location>
</feature>
<organism evidence="3">
    <name type="scientific">Tanacetum cinerariifolium</name>
    <name type="common">Dalmatian daisy</name>
    <name type="synonym">Chrysanthemum cinerariifolium</name>
    <dbReference type="NCBI Taxonomy" id="118510"/>
    <lineage>
        <taxon>Eukaryota</taxon>
        <taxon>Viridiplantae</taxon>
        <taxon>Streptophyta</taxon>
        <taxon>Embryophyta</taxon>
        <taxon>Tracheophyta</taxon>
        <taxon>Spermatophyta</taxon>
        <taxon>Magnoliopsida</taxon>
        <taxon>eudicotyledons</taxon>
        <taxon>Gunneridae</taxon>
        <taxon>Pentapetalae</taxon>
        <taxon>asterids</taxon>
        <taxon>campanulids</taxon>
        <taxon>Asterales</taxon>
        <taxon>Asteraceae</taxon>
        <taxon>Asteroideae</taxon>
        <taxon>Anthemideae</taxon>
        <taxon>Anthemidinae</taxon>
        <taxon>Tanacetum</taxon>
    </lineage>
</organism>
<feature type="compositionally biased region" description="Basic and acidic residues" evidence="1">
    <location>
        <begin position="57"/>
        <end position="67"/>
    </location>
</feature>
<feature type="region of interest" description="Disordered" evidence="1">
    <location>
        <begin position="14"/>
        <end position="67"/>
    </location>
</feature>
<dbReference type="EMBL" id="BKCJ010291958">
    <property type="protein sequence ID" value="GEZ54465.1"/>
    <property type="molecule type" value="Genomic_DNA"/>
</dbReference>
<feature type="compositionally biased region" description="Basic and acidic residues" evidence="1">
    <location>
        <begin position="30"/>
        <end position="44"/>
    </location>
</feature>
<dbReference type="PANTHER" id="PTHR11439">
    <property type="entry name" value="GAG-POL-RELATED RETROTRANSPOSON"/>
    <property type="match status" value="1"/>
</dbReference>
<feature type="domain" description="Reverse transcriptase Ty1/copia-type" evidence="2">
    <location>
        <begin position="155"/>
        <end position="222"/>
    </location>
</feature>